<proteinExistence type="predicted"/>
<evidence type="ECO:0000313" key="1">
    <source>
        <dbReference type="EMBL" id="KAF7232914.1"/>
    </source>
</evidence>
<accession>A0A8S9YK10</accession>
<organism evidence="1 2">
    <name type="scientific">Paragonimus skrjabini miyazakii</name>
    <dbReference type="NCBI Taxonomy" id="59628"/>
    <lineage>
        <taxon>Eukaryota</taxon>
        <taxon>Metazoa</taxon>
        <taxon>Spiralia</taxon>
        <taxon>Lophotrochozoa</taxon>
        <taxon>Platyhelminthes</taxon>
        <taxon>Trematoda</taxon>
        <taxon>Digenea</taxon>
        <taxon>Plagiorchiida</taxon>
        <taxon>Troglotremata</taxon>
        <taxon>Troglotrematidae</taxon>
        <taxon>Paragonimus</taxon>
    </lineage>
</organism>
<dbReference type="EMBL" id="JTDE01021450">
    <property type="protein sequence ID" value="KAF7232914.1"/>
    <property type="molecule type" value="Genomic_DNA"/>
</dbReference>
<comment type="caution">
    <text evidence="1">The sequence shown here is derived from an EMBL/GenBank/DDBJ whole genome shotgun (WGS) entry which is preliminary data.</text>
</comment>
<sequence length="188" mass="21041">MRFVVLISIAITSLRHILLLIGIDRIKTIRHFSTQCVVHAGTGMRGVISLRWHCVQVVYHHTLVQCSSFVLVSGTTRYHDDGNSFLEVRTSEEVMVKRITGLKGSVDNVERDDHSSLKSSRASKMHSCIGLLFLLLNPNCNPFGSNNRAFISKMFPSYRQAVLDELAVVLSPCFYCTDAQFGELPVAK</sequence>
<reference evidence="1" key="1">
    <citation type="submission" date="2019-07" db="EMBL/GenBank/DDBJ databases">
        <title>Annotation for the trematode Paragonimus miyazaki's.</title>
        <authorList>
            <person name="Choi Y.-J."/>
        </authorList>
    </citation>
    <scope>NUCLEOTIDE SEQUENCE</scope>
    <source>
        <strain evidence="1">Japan</strain>
    </source>
</reference>
<protein>
    <submittedName>
        <fullName evidence="1">Uncharacterized protein</fullName>
    </submittedName>
</protein>
<dbReference type="Proteomes" id="UP000822476">
    <property type="component" value="Unassembled WGS sequence"/>
</dbReference>
<dbReference type="AlphaFoldDB" id="A0A8S9YK10"/>
<keyword evidence="2" id="KW-1185">Reference proteome</keyword>
<evidence type="ECO:0000313" key="2">
    <source>
        <dbReference type="Proteomes" id="UP000822476"/>
    </source>
</evidence>
<name>A0A8S9YK10_9TREM</name>
<gene>
    <name evidence="1" type="ORF">EG68_11190</name>
</gene>